<keyword evidence="5" id="KW-0813">Transport</keyword>
<feature type="transmembrane region" description="Helical" evidence="5">
    <location>
        <begin position="37"/>
        <end position="58"/>
    </location>
</feature>
<proteinExistence type="inferred from homology"/>
<feature type="domain" description="ABC transmembrane type-1" evidence="7">
    <location>
        <begin position="166"/>
        <end position="362"/>
    </location>
</feature>
<sequence length="374" mass="40431">MAETLAREAPPGSAGPPGDGQASQRTLIWRRFRRHRVAMVSLGVLAVAYLLAIFSPFVTPSSAGAYNADYAYAPPQRVHVLDDGELGFYVYGYRSETDPVSLARSFTVDESRKIPLGFFVRGETYSLFGIESDVHLFGPQRAGDPFYLVGANSQGQDVFSRTLHAARISMSVGLVGVFLSFVLGVLIGGISGFFAGRVDTVIQRVIEFIIAVPAIPLWMGLSAALPPEWSTLQIYFGITIILSLIGWTGLARVVRGQFLSLREEEFTLAARLDGVGRLRIIVRHLLPSCAGYIIAALTLAVPGMILGETTLSFLGLGMQPPAVSWGVLLQEGQNLRALSSAPWLLFPGLAVVLVVLAFNFLGDGLRDAADPYER</sequence>
<accession>A0A543DNJ9</accession>
<comment type="caution">
    <text evidence="8">The sequence shown here is derived from an EMBL/GenBank/DDBJ whole genome shotgun (WGS) entry which is preliminary data.</text>
</comment>
<dbReference type="Gene3D" id="1.10.3720.10">
    <property type="entry name" value="MetI-like"/>
    <property type="match status" value="1"/>
</dbReference>
<dbReference type="Pfam" id="PF00528">
    <property type="entry name" value="BPD_transp_1"/>
    <property type="match status" value="1"/>
</dbReference>
<evidence type="ECO:0000256" key="3">
    <source>
        <dbReference type="ARBA" id="ARBA00022989"/>
    </source>
</evidence>
<evidence type="ECO:0000313" key="9">
    <source>
        <dbReference type="Proteomes" id="UP000315677"/>
    </source>
</evidence>
<keyword evidence="4 5" id="KW-0472">Membrane</keyword>
<feature type="region of interest" description="Disordered" evidence="6">
    <location>
        <begin position="1"/>
        <end position="22"/>
    </location>
</feature>
<dbReference type="GO" id="GO:0055085">
    <property type="term" value="P:transmembrane transport"/>
    <property type="evidence" value="ECO:0007669"/>
    <property type="project" value="InterPro"/>
</dbReference>
<feature type="transmembrane region" description="Helical" evidence="5">
    <location>
        <begin position="341"/>
        <end position="361"/>
    </location>
</feature>
<organism evidence="8 9">
    <name type="scientific">Pseudonocardia kunmingensis</name>
    <dbReference type="NCBI Taxonomy" id="630975"/>
    <lineage>
        <taxon>Bacteria</taxon>
        <taxon>Bacillati</taxon>
        <taxon>Actinomycetota</taxon>
        <taxon>Actinomycetes</taxon>
        <taxon>Pseudonocardiales</taxon>
        <taxon>Pseudonocardiaceae</taxon>
        <taxon>Pseudonocardia</taxon>
    </lineage>
</organism>
<evidence type="ECO:0000313" key="8">
    <source>
        <dbReference type="EMBL" id="TQM10900.1"/>
    </source>
</evidence>
<dbReference type="EMBL" id="VFPA01000002">
    <property type="protein sequence ID" value="TQM10900.1"/>
    <property type="molecule type" value="Genomic_DNA"/>
</dbReference>
<evidence type="ECO:0000256" key="6">
    <source>
        <dbReference type="SAM" id="MobiDB-lite"/>
    </source>
</evidence>
<dbReference type="PANTHER" id="PTHR43839">
    <property type="entry name" value="OPPC IN A BINDING PROTEIN-DEPENDENT TRANSPORT SYSTEM"/>
    <property type="match status" value="1"/>
</dbReference>
<comment type="similarity">
    <text evidence="5">Belongs to the binding-protein-dependent transport system permease family.</text>
</comment>
<reference evidence="8 9" key="1">
    <citation type="submission" date="2019-06" db="EMBL/GenBank/DDBJ databases">
        <title>Sequencing the genomes of 1000 actinobacteria strains.</title>
        <authorList>
            <person name="Klenk H.-P."/>
        </authorList>
    </citation>
    <scope>NUCLEOTIDE SEQUENCE [LARGE SCALE GENOMIC DNA]</scope>
    <source>
        <strain evidence="8 9">DSM 45301</strain>
    </source>
</reference>
<evidence type="ECO:0000256" key="4">
    <source>
        <dbReference type="ARBA" id="ARBA00023136"/>
    </source>
</evidence>
<evidence type="ECO:0000256" key="5">
    <source>
        <dbReference type="RuleBase" id="RU363032"/>
    </source>
</evidence>
<feature type="transmembrane region" description="Helical" evidence="5">
    <location>
        <begin position="205"/>
        <end position="226"/>
    </location>
</feature>
<comment type="subcellular location">
    <subcellularLocation>
        <location evidence="5">Cell membrane</location>
        <topology evidence="5">Multi-pass membrane protein</topology>
    </subcellularLocation>
    <subcellularLocation>
        <location evidence="1">Membrane</location>
        <topology evidence="1">Multi-pass membrane protein</topology>
    </subcellularLocation>
</comment>
<keyword evidence="2 5" id="KW-0812">Transmembrane</keyword>
<feature type="transmembrane region" description="Helical" evidence="5">
    <location>
        <begin position="285"/>
        <end position="305"/>
    </location>
</feature>
<dbReference type="Pfam" id="PF12911">
    <property type="entry name" value="OppC_N"/>
    <property type="match status" value="1"/>
</dbReference>
<keyword evidence="3 5" id="KW-1133">Transmembrane helix</keyword>
<dbReference type="CDD" id="cd06261">
    <property type="entry name" value="TM_PBP2"/>
    <property type="match status" value="1"/>
</dbReference>
<dbReference type="AlphaFoldDB" id="A0A543DNJ9"/>
<dbReference type="GO" id="GO:0005886">
    <property type="term" value="C:plasma membrane"/>
    <property type="evidence" value="ECO:0007669"/>
    <property type="project" value="UniProtKB-SubCell"/>
</dbReference>
<dbReference type="InterPro" id="IPR000515">
    <property type="entry name" value="MetI-like"/>
</dbReference>
<name>A0A543DNJ9_9PSEU</name>
<dbReference type="InterPro" id="IPR035906">
    <property type="entry name" value="MetI-like_sf"/>
</dbReference>
<dbReference type="RefSeq" id="WP_211366644.1">
    <property type="nucleotide sequence ID" value="NZ_VFPA01000002.1"/>
</dbReference>
<feature type="transmembrane region" description="Helical" evidence="5">
    <location>
        <begin position="232"/>
        <end position="254"/>
    </location>
</feature>
<evidence type="ECO:0000256" key="1">
    <source>
        <dbReference type="ARBA" id="ARBA00004141"/>
    </source>
</evidence>
<gene>
    <name evidence="8" type="ORF">FB558_3423</name>
</gene>
<keyword evidence="9" id="KW-1185">Reference proteome</keyword>
<protein>
    <submittedName>
        <fullName evidence="8">Peptide/nickel transport system permease protein</fullName>
    </submittedName>
</protein>
<dbReference type="InterPro" id="IPR025966">
    <property type="entry name" value="OppC_N"/>
</dbReference>
<evidence type="ECO:0000259" key="7">
    <source>
        <dbReference type="PROSITE" id="PS50928"/>
    </source>
</evidence>
<dbReference type="Proteomes" id="UP000315677">
    <property type="component" value="Unassembled WGS sequence"/>
</dbReference>
<evidence type="ECO:0000256" key="2">
    <source>
        <dbReference type="ARBA" id="ARBA00022692"/>
    </source>
</evidence>
<dbReference type="SUPFAM" id="SSF161098">
    <property type="entry name" value="MetI-like"/>
    <property type="match status" value="1"/>
</dbReference>
<feature type="transmembrane region" description="Helical" evidence="5">
    <location>
        <begin position="168"/>
        <end position="193"/>
    </location>
</feature>
<dbReference type="PROSITE" id="PS50928">
    <property type="entry name" value="ABC_TM1"/>
    <property type="match status" value="1"/>
</dbReference>
<dbReference type="PANTHER" id="PTHR43839:SF3">
    <property type="entry name" value="OLIGOPEPTIDE ABC TRANSPORTER, PERMEASE PROTEIN"/>
    <property type="match status" value="1"/>
</dbReference>